<dbReference type="Proteomes" id="UP000805193">
    <property type="component" value="Unassembled WGS sequence"/>
</dbReference>
<keyword evidence="2" id="KW-1185">Reference proteome</keyword>
<evidence type="ECO:0000313" key="1">
    <source>
        <dbReference type="EMBL" id="KAG0430242.1"/>
    </source>
</evidence>
<dbReference type="EMBL" id="JABSTQ010009341">
    <property type="protein sequence ID" value="KAG0430242.1"/>
    <property type="molecule type" value="Genomic_DNA"/>
</dbReference>
<sequence>MNQFGVARRGAATEESSKLEAGVGATGVADAHLPDGSAFMHLTKPEEERRWIRIFLFVTLFRDPKGPRIKPFKCVTCFKRFASAESLRVHCYYMHRVVKLHCCLGCRRSFKKRYDLRKHWERSPLCQAFGDEDCPPQF</sequence>
<accession>A0AC60Q8J4</accession>
<gene>
    <name evidence="1" type="ORF">HPB47_022879</name>
</gene>
<protein>
    <submittedName>
        <fullName evidence="1">Uncharacterized protein</fullName>
    </submittedName>
</protein>
<name>A0AC60Q8J4_IXOPE</name>
<reference evidence="1 2" key="1">
    <citation type="journal article" date="2020" name="Cell">
        <title>Large-Scale Comparative Analyses of Tick Genomes Elucidate Their Genetic Diversity and Vector Capacities.</title>
        <authorList>
            <consortium name="Tick Genome and Microbiome Consortium (TIGMIC)"/>
            <person name="Jia N."/>
            <person name="Wang J."/>
            <person name="Shi W."/>
            <person name="Du L."/>
            <person name="Sun Y."/>
            <person name="Zhan W."/>
            <person name="Jiang J.F."/>
            <person name="Wang Q."/>
            <person name="Zhang B."/>
            <person name="Ji P."/>
            <person name="Bell-Sakyi L."/>
            <person name="Cui X.M."/>
            <person name="Yuan T.T."/>
            <person name="Jiang B.G."/>
            <person name="Yang W.F."/>
            <person name="Lam T.T."/>
            <person name="Chang Q.C."/>
            <person name="Ding S.J."/>
            <person name="Wang X.J."/>
            <person name="Zhu J.G."/>
            <person name="Ruan X.D."/>
            <person name="Zhao L."/>
            <person name="Wei J.T."/>
            <person name="Ye R.Z."/>
            <person name="Que T.C."/>
            <person name="Du C.H."/>
            <person name="Zhou Y.H."/>
            <person name="Cheng J.X."/>
            <person name="Dai P.F."/>
            <person name="Guo W.B."/>
            <person name="Han X.H."/>
            <person name="Huang E.J."/>
            <person name="Li L.F."/>
            <person name="Wei W."/>
            <person name="Gao Y.C."/>
            <person name="Liu J.Z."/>
            <person name="Shao H.Z."/>
            <person name="Wang X."/>
            <person name="Wang C.C."/>
            <person name="Yang T.C."/>
            <person name="Huo Q.B."/>
            <person name="Li W."/>
            <person name="Chen H.Y."/>
            <person name="Chen S.E."/>
            <person name="Zhou L.G."/>
            <person name="Ni X.B."/>
            <person name="Tian J.H."/>
            <person name="Sheng Y."/>
            <person name="Liu T."/>
            <person name="Pan Y.S."/>
            <person name="Xia L.Y."/>
            <person name="Li J."/>
            <person name="Zhao F."/>
            <person name="Cao W.C."/>
        </authorList>
    </citation>
    <scope>NUCLEOTIDE SEQUENCE [LARGE SCALE GENOMIC DNA]</scope>
    <source>
        <strain evidence="1">Iper-2018</strain>
    </source>
</reference>
<proteinExistence type="predicted"/>
<evidence type="ECO:0000313" key="2">
    <source>
        <dbReference type="Proteomes" id="UP000805193"/>
    </source>
</evidence>
<comment type="caution">
    <text evidence="1">The sequence shown here is derived from an EMBL/GenBank/DDBJ whole genome shotgun (WGS) entry which is preliminary data.</text>
</comment>
<organism evidence="1 2">
    <name type="scientific">Ixodes persulcatus</name>
    <name type="common">Taiga tick</name>
    <dbReference type="NCBI Taxonomy" id="34615"/>
    <lineage>
        <taxon>Eukaryota</taxon>
        <taxon>Metazoa</taxon>
        <taxon>Ecdysozoa</taxon>
        <taxon>Arthropoda</taxon>
        <taxon>Chelicerata</taxon>
        <taxon>Arachnida</taxon>
        <taxon>Acari</taxon>
        <taxon>Parasitiformes</taxon>
        <taxon>Ixodida</taxon>
        <taxon>Ixodoidea</taxon>
        <taxon>Ixodidae</taxon>
        <taxon>Ixodinae</taxon>
        <taxon>Ixodes</taxon>
    </lineage>
</organism>